<evidence type="ECO:0000313" key="2">
    <source>
        <dbReference type="EMBL" id="KAK1456768.1"/>
    </source>
</evidence>
<feature type="region of interest" description="Disordered" evidence="1">
    <location>
        <begin position="37"/>
        <end position="57"/>
    </location>
</feature>
<organism evidence="2 3">
    <name type="scientific">Colletotrichum cuscutae</name>
    <dbReference type="NCBI Taxonomy" id="1209917"/>
    <lineage>
        <taxon>Eukaryota</taxon>
        <taxon>Fungi</taxon>
        <taxon>Dikarya</taxon>
        <taxon>Ascomycota</taxon>
        <taxon>Pezizomycotina</taxon>
        <taxon>Sordariomycetes</taxon>
        <taxon>Hypocreomycetidae</taxon>
        <taxon>Glomerellales</taxon>
        <taxon>Glomerellaceae</taxon>
        <taxon>Colletotrichum</taxon>
        <taxon>Colletotrichum acutatum species complex</taxon>
    </lineage>
</organism>
<name>A0AAI9XQS5_9PEZI</name>
<keyword evidence="3" id="KW-1185">Reference proteome</keyword>
<accession>A0AAI9XQS5</accession>
<dbReference type="AlphaFoldDB" id="A0AAI9XQS5"/>
<reference evidence="2" key="1">
    <citation type="submission" date="2016-11" db="EMBL/GenBank/DDBJ databases">
        <title>The genome sequence of Colletotrichum cuscutae.</title>
        <authorList>
            <person name="Baroncelli R."/>
        </authorList>
    </citation>
    <scope>NUCLEOTIDE SEQUENCE</scope>
    <source>
        <strain evidence="2">IMI 304802</strain>
    </source>
</reference>
<feature type="region of interest" description="Disordered" evidence="1">
    <location>
        <begin position="423"/>
        <end position="503"/>
    </location>
</feature>
<sequence length="503" mass="55858">MPSCFPRGNPETWLCRSHTWTAIIRMQAEDCSLLSPREPHARHTNHDSLPAQLGTQTNHGVSSTIDHIQFDDEGVARVRPSLFLSRDHRLHPAETPLRLNTSFQSSVGNLVSLPYRNQGTLLCESRSRYRISGKTRISAATRSRTLAWSQSILLNLFGIVVDMVRNGPWVRGSANSRLGSQATALVAPVAVTVDYGQHHAYHGLRLIWSRIEGTIHHDVLDPRSWAFRYGHEHVEFPTLVLGSESATCGPRGSNEGKVPIVCPFPPWRDDLHIKDMAGRIGHGDKDEAVAPKMKAGKIGWTKVEEDHAFQGHGKCRGERQAKRAKVGAKRIGIRRMCHDERTPVAYPARHGKRMALSKRANGAGIVFALGIRRPTPLGQVNMHKQKQTLPTLTYCIEYLPVDEEDGVLGSVGARMRLRVVGWSEESDENSDPSMDGPTNEGHVDLTLEGVEAPSKVQSDKGSEARSLAGEGECREESDWRASRKRMARSEEEMTGLDEGIRKC</sequence>
<feature type="compositionally biased region" description="Basic and acidic residues" evidence="1">
    <location>
        <begin position="471"/>
        <end position="491"/>
    </location>
</feature>
<evidence type="ECO:0000313" key="3">
    <source>
        <dbReference type="Proteomes" id="UP001239213"/>
    </source>
</evidence>
<gene>
    <name evidence="2" type="ORF">CCUS01_09932</name>
</gene>
<feature type="compositionally biased region" description="Basic and acidic residues" evidence="1">
    <location>
        <begin position="37"/>
        <end position="46"/>
    </location>
</feature>
<evidence type="ECO:0000256" key="1">
    <source>
        <dbReference type="SAM" id="MobiDB-lite"/>
    </source>
</evidence>
<proteinExistence type="predicted"/>
<protein>
    <submittedName>
        <fullName evidence="2">Uncharacterized protein</fullName>
    </submittedName>
</protein>
<dbReference type="EMBL" id="MPDP01000284">
    <property type="protein sequence ID" value="KAK1456768.1"/>
    <property type="molecule type" value="Genomic_DNA"/>
</dbReference>
<dbReference type="Proteomes" id="UP001239213">
    <property type="component" value="Unassembled WGS sequence"/>
</dbReference>
<comment type="caution">
    <text evidence="2">The sequence shown here is derived from an EMBL/GenBank/DDBJ whole genome shotgun (WGS) entry which is preliminary data.</text>
</comment>